<sequence>MRFRIEKQLNSISVKTLLAFFISMVLSISLIVFVLDAVYFFKNSIFSETDVNDFAKNFAQEILYNKEGIPEKMGLELEYPWLFESLVQEAAYRVIDQSGKVVLYSAAGAAFWSSVDIVHPVTTGYFKFEHDGVLMDAATAKAENDGQSWFVQLAVSRRFMFFSHDTFGFRFVRSGVIIFSLVLLLVFFFCAHFIVRHTLKPLRKLSESAALISPKFLQARLENDNLPTEIAPLVISFNHTLERLEHGYRTQQEFLSTAAHELKTPLTLIRTQLELMEETEERNWLLNDANYMSRQVQQLLLLAETSEFNNYNFIVVDIRYVVDEAIYYLQRMAESEKVNFVVKDYSNGSQWRADRGALFTLLKNLLENSIQHAPADTSILIVIYSNKIQVRDWGVALTKASYHSYLLVFGAEITGEILEQD</sequence>
<keyword evidence="13" id="KW-1185">Reference proteome</keyword>
<dbReference type="InterPro" id="IPR036097">
    <property type="entry name" value="HisK_dim/P_sf"/>
</dbReference>
<evidence type="ECO:0000259" key="11">
    <source>
        <dbReference type="PROSITE" id="PS50885"/>
    </source>
</evidence>
<keyword evidence="9" id="KW-1133">Transmembrane helix</keyword>
<keyword evidence="6 12" id="KW-0418">Kinase</keyword>
<name>A0ABM7GPU0_9GAMM</name>
<dbReference type="CDD" id="cd06225">
    <property type="entry name" value="HAMP"/>
    <property type="match status" value="1"/>
</dbReference>
<protein>
    <recommendedName>
        <fullName evidence="3">histidine kinase</fullName>
        <ecNumber evidence="3">2.7.13.3</ecNumber>
    </recommendedName>
</protein>
<dbReference type="CDD" id="cd00082">
    <property type="entry name" value="HisKA"/>
    <property type="match status" value="1"/>
</dbReference>
<reference evidence="13" key="1">
    <citation type="journal article" date="2019" name="Microbiol. Resour. Announc.">
        <title>Complete Genome Sequence of Halomonas olivaria, a Moderately Halophilic Bacterium Isolated from Olive Processing Effluents, Obtained by Nanopore Sequencing.</title>
        <authorList>
            <person name="Nagata S."/>
            <person name="Ii K.M."/>
            <person name="Tsukimi T."/>
            <person name="Miura M.C."/>
            <person name="Galipon J."/>
            <person name="Arakawa K."/>
        </authorList>
    </citation>
    <scope>NUCLEOTIDE SEQUENCE [LARGE SCALE GENOMIC DNA]</scope>
    <source>
        <strain evidence="13">TYRC17</strain>
    </source>
</reference>
<dbReference type="PANTHER" id="PTHR45436">
    <property type="entry name" value="SENSOR HISTIDINE KINASE YKOH"/>
    <property type="match status" value="1"/>
</dbReference>
<dbReference type="Gene3D" id="3.30.565.10">
    <property type="entry name" value="Histidine kinase-like ATPase, C-terminal domain"/>
    <property type="match status" value="1"/>
</dbReference>
<evidence type="ECO:0000256" key="1">
    <source>
        <dbReference type="ARBA" id="ARBA00000085"/>
    </source>
</evidence>
<dbReference type="Pfam" id="PF00672">
    <property type="entry name" value="HAMP"/>
    <property type="match status" value="1"/>
</dbReference>
<dbReference type="InterPro" id="IPR003661">
    <property type="entry name" value="HisK_dim/P_dom"/>
</dbReference>
<dbReference type="Gene3D" id="1.10.287.130">
    <property type="match status" value="1"/>
</dbReference>
<evidence type="ECO:0000256" key="6">
    <source>
        <dbReference type="ARBA" id="ARBA00022777"/>
    </source>
</evidence>
<evidence type="ECO:0000256" key="3">
    <source>
        <dbReference type="ARBA" id="ARBA00012438"/>
    </source>
</evidence>
<comment type="subcellular location">
    <subcellularLocation>
        <location evidence="2">Membrane</location>
        <topology evidence="2">Multi-pass membrane protein</topology>
    </subcellularLocation>
</comment>
<evidence type="ECO:0000256" key="9">
    <source>
        <dbReference type="SAM" id="Phobius"/>
    </source>
</evidence>
<dbReference type="SUPFAM" id="SSF55874">
    <property type="entry name" value="ATPase domain of HSP90 chaperone/DNA topoisomerase II/histidine kinase"/>
    <property type="match status" value="1"/>
</dbReference>
<keyword evidence="8 9" id="KW-0472">Membrane</keyword>
<evidence type="ECO:0000313" key="13">
    <source>
        <dbReference type="Proteomes" id="UP000289555"/>
    </source>
</evidence>
<comment type="catalytic activity">
    <reaction evidence="1">
        <text>ATP + protein L-histidine = ADP + protein N-phospho-L-histidine.</text>
        <dbReference type="EC" id="2.7.13.3"/>
    </reaction>
</comment>
<organism evidence="12 13">
    <name type="scientific">Vreelandella olivaria</name>
    <dbReference type="NCBI Taxonomy" id="390919"/>
    <lineage>
        <taxon>Bacteria</taxon>
        <taxon>Pseudomonadati</taxon>
        <taxon>Pseudomonadota</taxon>
        <taxon>Gammaproteobacteria</taxon>
        <taxon>Oceanospirillales</taxon>
        <taxon>Halomonadaceae</taxon>
        <taxon>Vreelandella</taxon>
    </lineage>
</organism>
<dbReference type="PANTHER" id="PTHR45436:SF15">
    <property type="entry name" value="SENSOR HISTIDINE KINASE CUSS"/>
    <property type="match status" value="1"/>
</dbReference>
<evidence type="ECO:0000313" key="12">
    <source>
        <dbReference type="EMBL" id="BBI52713.1"/>
    </source>
</evidence>
<dbReference type="GO" id="GO:0016301">
    <property type="term" value="F:kinase activity"/>
    <property type="evidence" value="ECO:0007669"/>
    <property type="project" value="UniProtKB-KW"/>
</dbReference>
<feature type="transmembrane region" description="Helical" evidence="9">
    <location>
        <begin position="12"/>
        <end position="41"/>
    </location>
</feature>
<feature type="transmembrane region" description="Helical" evidence="9">
    <location>
        <begin position="171"/>
        <end position="195"/>
    </location>
</feature>
<evidence type="ECO:0000259" key="10">
    <source>
        <dbReference type="PROSITE" id="PS50109"/>
    </source>
</evidence>
<feature type="domain" description="Histidine kinase" evidence="10">
    <location>
        <begin position="257"/>
        <end position="421"/>
    </location>
</feature>
<dbReference type="Gene3D" id="6.10.340.10">
    <property type="match status" value="1"/>
</dbReference>
<gene>
    <name evidence="12" type="ORF">HORIV_51340</name>
</gene>
<dbReference type="SUPFAM" id="SSF47384">
    <property type="entry name" value="Homodimeric domain of signal transducing histidine kinase"/>
    <property type="match status" value="1"/>
</dbReference>
<dbReference type="Pfam" id="PF00512">
    <property type="entry name" value="HisKA"/>
    <property type="match status" value="1"/>
</dbReference>
<dbReference type="SMART" id="SM00304">
    <property type="entry name" value="HAMP"/>
    <property type="match status" value="1"/>
</dbReference>
<evidence type="ECO:0000256" key="5">
    <source>
        <dbReference type="ARBA" id="ARBA00022679"/>
    </source>
</evidence>
<evidence type="ECO:0000256" key="7">
    <source>
        <dbReference type="ARBA" id="ARBA00023012"/>
    </source>
</evidence>
<keyword evidence="7" id="KW-0902">Two-component regulatory system</keyword>
<evidence type="ECO:0000256" key="2">
    <source>
        <dbReference type="ARBA" id="ARBA00004141"/>
    </source>
</evidence>
<keyword evidence="9" id="KW-0812">Transmembrane</keyword>
<evidence type="ECO:0000256" key="4">
    <source>
        <dbReference type="ARBA" id="ARBA00022553"/>
    </source>
</evidence>
<dbReference type="PROSITE" id="PS50109">
    <property type="entry name" value="HIS_KIN"/>
    <property type="match status" value="1"/>
</dbReference>
<feature type="domain" description="HAMP" evidence="11">
    <location>
        <begin position="196"/>
        <end position="249"/>
    </location>
</feature>
<dbReference type="InterPro" id="IPR036890">
    <property type="entry name" value="HATPase_C_sf"/>
</dbReference>
<proteinExistence type="predicted"/>
<keyword evidence="4" id="KW-0597">Phosphoprotein</keyword>
<dbReference type="InterPro" id="IPR003660">
    <property type="entry name" value="HAMP_dom"/>
</dbReference>
<accession>A0ABM7GPU0</accession>
<dbReference type="PROSITE" id="PS50885">
    <property type="entry name" value="HAMP"/>
    <property type="match status" value="1"/>
</dbReference>
<keyword evidence="5" id="KW-0808">Transferase</keyword>
<dbReference type="EMBL" id="AP019416">
    <property type="protein sequence ID" value="BBI52713.1"/>
    <property type="molecule type" value="Genomic_DNA"/>
</dbReference>
<dbReference type="SMART" id="SM00388">
    <property type="entry name" value="HisKA"/>
    <property type="match status" value="1"/>
</dbReference>
<dbReference type="InterPro" id="IPR005467">
    <property type="entry name" value="His_kinase_dom"/>
</dbReference>
<dbReference type="Proteomes" id="UP000289555">
    <property type="component" value="Chromosome"/>
</dbReference>
<evidence type="ECO:0000256" key="8">
    <source>
        <dbReference type="ARBA" id="ARBA00023136"/>
    </source>
</evidence>
<dbReference type="InterPro" id="IPR050428">
    <property type="entry name" value="TCS_sensor_his_kinase"/>
</dbReference>
<dbReference type="EC" id="2.7.13.3" evidence="3"/>